<dbReference type="Gene3D" id="3.40.430.10">
    <property type="entry name" value="Dihydrofolate Reductase, subunit A"/>
    <property type="match status" value="1"/>
</dbReference>
<sequence>MRPIIMFNRVSADGYFARPEGDSHADLSWVVPEEQIDKAGAAASSAVDTILFGRKTYDMFESFWPHAIEVAKAGGEIENPHGPVRASSEMRAMAEMINAAKKIVYSRTRKSVTWNNSQLRATFDPQEIREYKKAPGKGIIIFGSGSIVSLLAQHDLIDEYQIVVSPLLLGSGESFVRGVAKTTGLTLVEAKGYPSGNVMLRYSRKG</sequence>
<proteinExistence type="predicted"/>
<dbReference type="EMBL" id="CP012333">
    <property type="protein sequence ID" value="AKV04489.1"/>
    <property type="molecule type" value="Genomic_DNA"/>
</dbReference>
<dbReference type="GO" id="GO:0009231">
    <property type="term" value="P:riboflavin biosynthetic process"/>
    <property type="evidence" value="ECO:0007669"/>
    <property type="project" value="InterPro"/>
</dbReference>
<dbReference type="OrthoDB" id="7342392at2"/>
<gene>
    <name evidence="2" type="ORF">AKJ09_11152</name>
</gene>
<feature type="domain" description="Bacterial bifunctional deaminase-reductase C-terminal" evidence="1">
    <location>
        <begin position="4"/>
        <end position="197"/>
    </location>
</feature>
<keyword evidence="3" id="KW-1185">Reference proteome</keyword>
<name>A0A0K1QFF0_9BACT</name>
<protein>
    <submittedName>
        <fullName evidence="2">Dihydrofolate reductase</fullName>
    </submittedName>
</protein>
<dbReference type="InterPro" id="IPR002734">
    <property type="entry name" value="RibDG_C"/>
</dbReference>
<dbReference type="AlphaFoldDB" id="A0A0K1QFF0"/>
<dbReference type="PANTHER" id="PTHR38011">
    <property type="entry name" value="DIHYDROFOLATE REDUCTASE FAMILY PROTEIN (AFU_ORTHOLOGUE AFUA_8G06820)"/>
    <property type="match status" value="1"/>
</dbReference>
<organism evidence="2 3">
    <name type="scientific">Labilithrix luteola</name>
    <dbReference type="NCBI Taxonomy" id="1391654"/>
    <lineage>
        <taxon>Bacteria</taxon>
        <taxon>Pseudomonadati</taxon>
        <taxon>Myxococcota</taxon>
        <taxon>Polyangia</taxon>
        <taxon>Polyangiales</taxon>
        <taxon>Labilitrichaceae</taxon>
        <taxon>Labilithrix</taxon>
    </lineage>
</organism>
<dbReference type="InterPro" id="IPR024072">
    <property type="entry name" value="DHFR-like_dom_sf"/>
</dbReference>
<dbReference type="Pfam" id="PF01872">
    <property type="entry name" value="RibD_C"/>
    <property type="match status" value="1"/>
</dbReference>
<reference evidence="2 3" key="1">
    <citation type="submission" date="2015-08" db="EMBL/GenBank/DDBJ databases">
        <authorList>
            <person name="Babu N.S."/>
            <person name="Beckwith C.J."/>
            <person name="Beseler K.G."/>
            <person name="Brison A."/>
            <person name="Carone J.V."/>
            <person name="Caskin T.P."/>
            <person name="Diamond M."/>
            <person name="Durham M.E."/>
            <person name="Foxe J.M."/>
            <person name="Go M."/>
            <person name="Henderson B.A."/>
            <person name="Jones I.B."/>
            <person name="McGettigan J.A."/>
            <person name="Micheletti S.J."/>
            <person name="Nasrallah M.E."/>
            <person name="Ortiz D."/>
            <person name="Piller C.R."/>
            <person name="Privatt S.R."/>
            <person name="Schneider S.L."/>
            <person name="Sharp S."/>
            <person name="Smith T.C."/>
            <person name="Stanton J.D."/>
            <person name="Ullery H.E."/>
            <person name="Wilson R.J."/>
            <person name="Serrano M.G."/>
            <person name="Buck G."/>
            <person name="Lee V."/>
            <person name="Wang Y."/>
            <person name="Carvalho R."/>
            <person name="Voegtly L."/>
            <person name="Shi R."/>
            <person name="Duckworth R."/>
            <person name="Johnson A."/>
            <person name="Loviza R."/>
            <person name="Walstead R."/>
            <person name="Shah Z."/>
            <person name="Kiflezghi M."/>
            <person name="Wade K."/>
            <person name="Ball S.L."/>
            <person name="Bradley K.W."/>
            <person name="Asai D.J."/>
            <person name="Bowman C.A."/>
            <person name="Russell D.A."/>
            <person name="Pope W.H."/>
            <person name="Jacobs-Sera D."/>
            <person name="Hendrix R.W."/>
            <person name="Hatfull G.F."/>
        </authorList>
    </citation>
    <scope>NUCLEOTIDE SEQUENCE [LARGE SCALE GENOMIC DNA]</scope>
    <source>
        <strain evidence="2 3">DSM 27648</strain>
    </source>
</reference>
<dbReference type="KEGG" id="llu:AKJ09_11152"/>
<dbReference type="Proteomes" id="UP000064967">
    <property type="component" value="Chromosome"/>
</dbReference>
<evidence type="ECO:0000313" key="3">
    <source>
        <dbReference type="Proteomes" id="UP000064967"/>
    </source>
</evidence>
<evidence type="ECO:0000259" key="1">
    <source>
        <dbReference type="Pfam" id="PF01872"/>
    </source>
</evidence>
<dbReference type="InterPro" id="IPR050765">
    <property type="entry name" value="Riboflavin_Biosynth_HTPR"/>
</dbReference>
<dbReference type="STRING" id="1391654.AKJ09_11152"/>
<evidence type="ECO:0000313" key="2">
    <source>
        <dbReference type="EMBL" id="AKV04489.1"/>
    </source>
</evidence>
<dbReference type="GO" id="GO:0008703">
    <property type="term" value="F:5-amino-6-(5-phosphoribosylamino)uracil reductase activity"/>
    <property type="evidence" value="ECO:0007669"/>
    <property type="project" value="InterPro"/>
</dbReference>
<dbReference type="RefSeq" id="WP_146655093.1">
    <property type="nucleotide sequence ID" value="NZ_CP012333.1"/>
</dbReference>
<accession>A0A0K1QFF0</accession>
<dbReference type="PANTHER" id="PTHR38011:SF11">
    <property type="entry name" value="2,5-DIAMINO-6-RIBOSYLAMINO-4(3H)-PYRIMIDINONE 5'-PHOSPHATE REDUCTASE"/>
    <property type="match status" value="1"/>
</dbReference>
<dbReference type="SUPFAM" id="SSF53597">
    <property type="entry name" value="Dihydrofolate reductase-like"/>
    <property type="match status" value="1"/>
</dbReference>